<organism evidence="3 4">
    <name type="scientific">Fusibacter ferrireducens</name>
    <dbReference type="NCBI Taxonomy" id="2785058"/>
    <lineage>
        <taxon>Bacteria</taxon>
        <taxon>Bacillati</taxon>
        <taxon>Bacillota</taxon>
        <taxon>Clostridia</taxon>
        <taxon>Eubacteriales</taxon>
        <taxon>Eubacteriales Family XII. Incertae Sedis</taxon>
        <taxon>Fusibacter</taxon>
    </lineage>
</organism>
<dbReference type="InterPro" id="IPR014048">
    <property type="entry name" value="MethylDNA_cys_MeTrfase_DNA-bd"/>
</dbReference>
<dbReference type="RefSeq" id="WP_194704237.1">
    <property type="nucleotide sequence ID" value="NZ_JADKNH010000027.1"/>
</dbReference>
<dbReference type="InterPro" id="IPR036388">
    <property type="entry name" value="WH-like_DNA-bd_sf"/>
</dbReference>
<dbReference type="InterPro" id="IPR036217">
    <property type="entry name" value="MethylDNA_cys_MeTrfase_DNAb"/>
</dbReference>
<gene>
    <name evidence="3" type="ORF">ISU02_23125</name>
</gene>
<keyword evidence="4" id="KW-1185">Reference proteome</keyword>
<dbReference type="SUPFAM" id="SSF46767">
    <property type="entry name" value="Methylated DNA-protein cysteine methyltransferase, C-terminal domain"/>
    <property type="match status" value="1"/>
</dbReference>
<name>A0ABR9ZZX0_9FIRM</name>
<accession>A0ABR9ZZX0</accession>
<proteinExistence type="predicted"/>
<dbReference type="PANTHER" id="PTHR42942:SF1">
    <property type="entry name" value="ALKYLTRANSFERASE-LIKE PROTEIN 1"/>
    <property type="match status" value="1"/>
</dbReference>
<dbReference type="EMBL" id="JADKNH010000027">
    <property type="protein sequence ID" value="MBF4696002.1"/>
    <property type="molecule type" value="Genomic_DNA"/>
</dbReference>
<dbReference type="InterPro" id="IPR052520">
    <property type="entry name" value="ATL_DNA_repair"/>
</dbReference>
<evidence type="ECO:0000259" key="2">
    <source>
        <dbReference type="Pfam" id="PF01035"/>
    </source>
</evidence>
<evidence type="ECO:0000313" key="3">
    <source>
        <dbReference type="EMBL" id="MBF4696002.1"/>
    </source>
</evidence>
<evidence type="ECO:0000313" key="4">
    <source>
        <dbReference type="Proteomes" id="UP000614200"/>
    </source>
</evidence>
<feature type="domain" description="Methylated-DNA-[protein]-cysteine S-methyltransferase DNA binding" evidence="2">
    <location>
        <begin position="4"/>
        <end position="84"/>
    </location>
</feature>
<protein>
    <submittedName>
        <fullName evidence="3">MGMT family protein</fullName>
    </submittedName>
</protein>
<evidence type="ECO:0000256" key="1">
    <source>
        <dbReference type="ARBA" id="ARBA00022763"/>
    </source>
</evidence>
<reference evidence="3 4" key="1">
    <citation type="submission" date="2020-11" db="EMBL/GenBank/DDBJ databases">
        <title>Fusibacter basophilias sp. nov.</title>
        <authorList>
            <person name="Qiu D."/>
        </authorList>
    </citation>
    <scope>NUCLEOTIDE SEQUENCE [LARGE SCALE GENOMIC DNA]</scope>
    <source>
        <strain evidence="3 4">Q10-2</strain>
    </source>
</reference>
<dbReference type="Pfam" id="PF01035">
    <property type="entry name" value="DNA_binding_1"/>
    <property type="match status" value="1"/>
</dbReference>
<dbReference type="CDD" id="cd06445">
    <property type="entry name" value="ATase"/>
    <property type="match status" value="1"/>
</dbReference>
<dbReference type="Gene3D" id="1.10.10.10">
    <property type="entry name" value="Winged helix-like DNA-binding domain superfamily/Winged helix DNA-binding domain"/>
    <property type="match status" value="1"/>
</dbReference>
<comment type="caution">
    <text evidence="3">The sequence shown here is derived from an EMBL/GenBank/DDBJ whole genome shotgun (WGS) entry which is preliminary data.</text>
</comment>
<dbReference type="Proteomes" id="UP000614200">
    <property type="component" value="Unassembled WGS sequence"/>
</dbReference>
<keyword evidence="1" id="KW-0227">DNA damage</keyword>
<dbReference type="PANTHER" id="PTHR42942">
    <property type="entry name" value="6-O-METHYLGUANINE DNA METHYLTRANSFERASE"/>
    <property type="match status" value="1"/>
</dbReference>
<sequence length="99" mass="11364">MNAFTLAVIENISKIPKGRISTYGRIAELSGNPRASRQVSRILSTMSSRYQLPWHRVINSQGRISLKPGMGYEEQRRLLEDEGIEFDLQGKIDLKRYII</sequence>